<proteinExistence type="predicted"/>
<keyword evidence="2" id="KW-1185">Reference proteome</keyword>
<dbReference type="Proteomes" id="UP000315947">
    <property type="component" value="Chromosome"/>
</dbReference>
<sequence length="125" mass="14586">MKIETELLDRAEELIKKYGALNISMAEVHLGVCSSSHMFRIFKNKNSLLARLCVREMMSNVEKIKSDAPDYMSRHFKVVTDPFIYDYLSIQDKYMVKYYLNIFLSKLRKSNLAGVIGFKQAYDVQ</sequence>
<evidence type="ECO:0000313" key="2">
    <source>
        <dbReference type="Proteomes" id="UP000315947"/>
    </source>
</evidence>
<gene>
    <name evidence="1" type="ORF">FM037_07745</name>
</gene>
<reference evidence="1 2" key="1">
    <citation type="submission" date="2019-07" db="EMBL/GenBank/DDBJ databases">
        <title>Shewanella sp. YLB-06 whole genomic sequence.</title>
        <authorList>
            <person name="Yu L."/>
        </authorList>
    </citation>
    <scope>NUCLEOTIDE SEQUENCE [LARGE SCALE GENOMIC DNA]</scope>
    <source>
        <strain evidence="1 2">YLB-06</strain>
    </source>
</reference>
<dbReference type="EMBL" id="CP041614">
    <property type="protein sequence ID" value="QDO83137.1"/>
    <property type="molecule type" value="Genomic_DNA"/>
</dbReference>
<name>A0ABX5WY53_9GAMM</name>
<accession>A0ABX5WY53</accession>
<dbReference type="RefSeq" id="WP_144045519.1">
    <property type="nucleotide sequence ID" value="NZ_CP041614.1"/>
</dbReference>
<protein>
    <submittedName>
        <fullName evidence="1">Helix-turn-helix transcriptional regulator</fullName>
    </submittedName>
</protein>
<evidence type="ECO:0000313" key="1">
    <source>
        <dbReference type="EMBL" id="QDO83137.1"/>
    </source>
</evidence>
<organism evidence="1 2">
    <name type="scientific">Shewanella psychropiezotolerans</name>
    <dbReference type="NCBI Taxonomy" id="2593655"/>
    <lineage>
        <taxon>Bacteria</taxon>
        <taxon>Pseudomonadati</taxon>
        <taxon>Pseudomonadota</taxon>
        <taxon>Gammaproteobacteria</taxon>
        <taxon>Alteromonadales</taxon>
        <taxon>Shewanellaceae</taxon>
        <taxon>Shewanella</taxon>
    </lineage>
</organism>